<reference evidence="5" key="2">
    <citation type="submission" date="2020-02" db="EMBL/GenBank/DDBJ databases">
        <title>Identification and distribution of gene clusters putatively required for synthesis of sphingolipid metabolism inhibitors in phylogenetically diverse species of the filamentous fungus Fusarium.</title>
        <authorList>
            <person name="Kim H.-S."/>
            <person name="Busman M."/>
            <person name="Brown D.W."/>
            <person name="Divon H."/>
            <person name="Uhlig S."/>
            <person name="Proctor R.H."/>
        </authorList>
    </citation>
    <scope>NUCLEOTIDE SEQUENCE</scope>
    <source>
        <strain evidence="5">NRRL 25174</strain>
    </source>
</reference>
<keyword evidence="2 3" id="KW-0040">ANK repeat</keyword>
<dbReference type="SUPFAM" id="SSF48403">
    <property type="entry name" value="Ankyrin repeat"/>
    <property type="match status" value="1"/>
</dbReference>
<keyword evidence="1" id="KW-0677">Repeat</keyword>
<keyword evidence="6" id="KW-1185">Reference proteome</keyword>
<feature type="repeat" description="ANK" evidence="3">
    <location>
        <begin position="529"/>
        <end position="561"/>
    </location>
</feature>
<feature type="repeat" description="ANK" evidence="3">
    <location>
        <begin position="461"/>
        <end position="482"/>
    </location>
</feature>
<dbReference type="InterPro" id="IPR002110">
    <property type="entry name" value="Ankyrin_rpt"/>
</dbReference>
<dbReference type="SMART" id="SM00248">
    <property type="entry name" value="ANK"/>
    <property type="match status" value="7"/>
</dbReference>
<dbReference type="Proteomes" id="UP000730481">
    <property type="component" value="Unassembled WGS sequence"/>
</dbReference>
<organism evidence="5 6">
    <name type="scientific">Fusarium beomiforme</name>
    <dbReference type="NCBI Taxonomy" id="44412"/>
    <lineage>
        <taxon>Eukaryota</taxon>
        <taxon>Fungi</taxon>
        <taxon>Dikarya</taxon>
        <taxon>Ascomycota</taxon>
        <taxon>Pezizomycotina</taxon>
        <taxon>Sordariomycetes</taxon>
        <taxon>Hypocreomycetidae</taxon>
        <taxon>Hypocreales</taxon>
        <taxon>Nectriaceae</taxon>
        <taxon>Fusarium</taxon>
        <taxon>Fusarium burgessii species complex</taxon>
    </lineage>
</organism>
<reference evidence="5" key="1">
    <citation type="journal article" date="2017" name="Mycologia">
        <title>Fusarium algeriense, sp. nov., a novel toxigenic crown rot pathogen of durum wheat from Algeria is nested in the Fusarium burgessii species complex.</title>
        <authorList>
            <person name="Laraba I."/>
            <person name="Keddad A."/>
            <person name="Boureghda H."/>
            <person name="Abdallah N."/>
            <person name="Vaughan M.M."/>
            <person name="Proctor R.H."/>
            <person name="Busman M."/>
            <person name="O'Donnell K."/>
        </authorList>
    </citation>
    <scope>NUCLEOTIDE SEQUENCE</scope>
    <source>
        <strain evidence="5">NRRL 25174</strain>
    </source>
</reference>
<evidence type="ECO:0000256" key="2">
    <source>
        <dbReference type="ARBA" id="ARBA00023043"/>
    </source>
</evidence>
<dbReference type="Pfam" id="PF00023">
    <property type="entry name" value="Ank"/>
    <property type="match status" value="1"/>
</dbReference>
<feature type="repeat" description="ANK" evidence="3">
    <location>
        <begin position="362"/>
        <end position="394"/>
    </location>
</feature>
<name>A0A9P5DM35_9HYPO</name>
<protein>
    <submittedName>
        <fullName evidence="5">Subtilisin-like serine protease</fullName>
    </submittedName>
</protein>
<evidence type="ECO:0000256" key="3">
    <source>
        <dbReference type="PROSITE-ProRule" id="PRU00023"/>
    </source>
</evidence>
<dbReference type="Pfam" id="PF12796">
    <property type="entry name" value="Ank_2"/>
    <property type="match status" value="3"/>
</dbReference>
<dbReference type="GO" id="GO:0008233">
    <property type="term" value="F:peptidase activity"/>
    <property type="evidence" value="ECO:0007669"/>
    <property type="project" value="UniProtKB-KW"/>
</dbReference>
<keyword evidence="5" id="KW-0378">Hydrolase</keyword>
<dbReference type="Gene3D" id="1.25.40.20">
    <property type="entry name" value="Ankyrin repeat-containing domain"/>
    <property type="match status" value="2"/>
</dbReference>
<dbReference type="PRINTS" id="PR01415">
    <property type="entry name" value="ANKYRIN"/>
</dbReference>
<proteinExistence type="predicted"/>
<evidence type="ECO:0000256" key="1">
    <source>
        <dbReference type="ARBA" id="ARBA00022737"/>
    </source>
</evidence>
<dbReference type="SUPFAM" id="SSF57850">
    <property type="entry name" value="RING/U-box"/>
    <property type="match status" value="1"/>
</dbReference>
<dbReference type="EMBL" id="PVQB02001344">
    <property type="protein sequence ID" value="KAF4331871.1"/>
    <property type="molecule type" value="Genomic_DNA"/>
</dbReference>
<dbReference type="OrthoDB" id="5086500at2759"/>
<evidence type="ECO:0000313" key="6">
    <source>
        <dbReference type="Proteomes" id="UP000730481"/>
    </source>
</evidence>
<evidence type="ECO:0000313" key="5">
    <source>
        <dbReference type="EMBL" id="KAF4331871.1"/>
    </source>
</evidence>
<keyword evidence="4" id="KW-1133">Transmembrane helix</keyword>
<keyword evidence="5" id="KW-0645">Protease</keyword>
<feature type="repeat" description="ANK" evidence="3">
    <location>
        <begin position="395"/>
        <end position="427"/>
    </location>
</feature>
<dbReference type="AlphaFoldDB" id="A0A9P5DM35"/>
<dbReference type="GO" id="GO:0006508">
    <property type="term" value="P:proteolysis"/>
    <property type="evidence" value="ECO:0007669"/>
    <property type="project" value="UniProtKB-KW"/>
</dbReference>
<dbReference type="PANTHER" id="PTHR24173:SF27">
    <property type="entry name" value="ANKYRIN REPEAT AND SOCS BOX PROTEIN 1"/>
    <property type="match status" value="1"/>
</dbReference>
<evidence type="ECO:0000256" key="4">
    <source>
        <dbReference type="SAM" id="Phobius"/>
    </source>
</evidence>
<feature type="repeat" description="ANK" evidence="3">
    <location>
        <begin position="428"/>
        <end position="460"/>
    </location>
</feature>
<accession>A0A9P5DM35</accession>
<dbReference type="InterPro" id="IPR046536">
    <property type="entry name" value="DUF6601"/>
</dbReference>
<gene>
    <name evidence="5" type="ORF">FBEOM_14351</name>
</gene>
<comment type="caution">
    <text evidence="5">The sequence shown here is derived from an EMBL/GenBank/DDBJ whole genome shotgun (WGS) entry which is preliminary data.</text>
</comment>
<dbReference type="PROSITE" id="PS50297">
    <property type="entry name" value="ANK_REP_REGION"/>
    <property type="match status" value="5"/>
</dbReference>
<feature type="transmembrane region" description="Helical" evidence="4">
    <location>
        <begin position="268"/>
        <end position="289"/>
    </location>
</feature>
<feature type="transmembrane region" description="Helical" evidence="4">
    <location>
        <begin position="309"/>
        <end position="335"/>
    </location>
</feature>
<dbReference type="InterPro" id="IPR036770">
    <property type="entry name" value="Ankyrin_rpt-contain_sf"/>
</dbReference>
<dbReference type="PROSITE" id="PS50088">
    <property type="entry name" value="ANK_REPEAT"/>
    <property type="match status" value="5"/>
</dbReference>
<dbReference type="PANTHER" id="PTHR24173">
    <property type="entry name" value="ANKYRIN REPEAT CONTAINING"/>
    <property type="match status" value="1"/>
</dbReference>
<dbReference type="Pfam" id="PF20246">
    <property type="entry name" value="DUF6601"/>
    <property type="match status" value="1"/>
</dbReference>
<keyword evidence="4" id="KW-0472">Membrane</keyword>
<keyword evidence="4" id="KW-0812">Transmembrane</keyword>
<sequence>MANSRNGRGIRRQGNRSPPFSIQLLKHKDNQGAPESLFGDDELTRLLPASYLTESDDLATPGRHVRTCIRTELDLHRLNKISGWLGIAGRLTPPRPLHHQLLLSREIFITEQMDMHLIWTTGRIFVKPMPRFLLEPRFWTEYLCCRQEYDCSNGESHSRGGVQECECRRLWKCALGFLFSYAALIRHESDFFTAKDKHLLPEEVEWPGWISFVKQLNTEHIYPDIDPRFYHGELRLSRLNKIYHLSRAPLHGYMAHWNQYATFFQDNFAWLAGTTVYIAVVLTAMQVGLATDSLKDNDAFQSASYGFTVFSILGPLICAGLIFLTFCFIFIFNWIMTENHLTYLSWSTLVENEADITVADNNGWTPVIEASFKGHVEVVKLLLENEADITIASNIGVTPVIAASLNGHVEVVKLLLENEADITITSNDGWTPIYAASSNGHVEVVKLLLENEADITVADNDGRTPLIAASSNGHVVVIKLLLGVPHIDASKPDDLGRTALFFASRYGQYRAAQVLLTEGRVNPDTTDWMGSTALFAAVANGHLHVARLLIASGAAVEMQAGAGRSLIWWALRAGNPELLQLLVEHAETVGTRISDDHIPNDLVSTPFDHEVPWCDACTLSIQGGCRYSCSVCDGGFCLCMGCYARGIRLCNKGHVLLLQ</sequence>